<dbReference type="AlphaFoldDB" id="A0A0M9VUS4"/>
<evidence type="ECO:0000256" key="1">
    <source>
        <dbReference type="PROSITE-ProRule" id="PRU00723"/>
    </source>
</evidence>
<protein>
    <recommendedName>
        <fullName evidence="2">C3H1-type domain-containing protein</fullName>
    </recommendedName>
</protein>
<keyword evidence="4" id="KW-1185">Reference proteome</keyword>
<evidence type="ECO:0000259" key="2">
    <source>
        <dbReference type="PROSITE" id="PS50103"/>
    </source>
</evidence>
<keyword evidence="1" id="KW-0863">Zinc-finger</keyword>
<gene>
    <name evidence="3" type="ORF">ESCO_006169</name>
</gene>
<dbReference type="PROSITE" id="PS50103">
    <property type="entry name" value="ZF_C3H1"/>
    <property type="match status" value="1"/>
</dbReference>
<reference evidence="3 4" key="1">
    <citation type="submission" date="2015-07" db="EMBL/GenBank/DDBJ databases">
        <title>The genome of the fungus Escovopsis weberi, a specialized disease agent of ant agriculture.</title>
        <authorList>
            <person name="de Man T.J."/>
            <person name="Stajich J.E."/>
            <person name="Kubicek C.P."/>
            <person name="Chenthamara K."/>
            <person name="Atanasova L."/>
            <person name="Druzhinina I.S."/>
            <person name="Birnbaum S."/>
            <person name="Barribeau S.M."/>
            <person name="Teiling C."/>
            <person name="Suen G."/>
            <person name="Currie C."/>
            <person name="Gerardo N.M."/>
        </authorList>
    </citation>
    <scope>NUCLEOTIDE SEQUENCE [LARGE SCALE GENOMIC DNA]</scope>
</reference>
<comment type="caution">
    <text evidence="3">The sequence shown here is derived from an EMBL/GenBank/DDBJ whole genome shotgun (WGS) entry which is preliminary data.</text>
</comment>
<dbReference type="OrthoDB" id="5355510at2759"/>
<feature type="zinc finger region" description="C3H1-type" evidence="1">
    <location>
        <begin position="183"/>
        <end position="212"/>
    </location>
</feature>
<name>A0A0M9VUS4_ESCWE</name>
<evidence type="ECO:0000313" key="4">
    <source>
        <dbReference type="Proteomes" id="UP000053831"/>
    </source>
</evidence>
<dbReference type="STRING" id="150374.A0A0M9VUS4"/>
<dbReference type="InterPro" id="IPR000571">
    <property type="entry name" value="Znf_CCCH"/>
</dbReference>
<dbReference type="Proteomes" id="UP000053831">
    <property type="component" value="Unassembled WGS sequence"/>
</dbReference>
<sequence>MSALERNEQTYSAHHFIETKEKRMMERLGGSLDVFSLGRHSHTLTERPGGRYGAVPSSTSWQLSHGREVSFDRSTSASASSSSGGPCALPSLGVFARDAESRVQEGFAYCLDRGNGQLTRLIPADVLPPLNEVPAREAQTRGMVVLPPLRADAPKGGFEMNCPVTVKKHADCALLPASPSGSRKAKIYCDKWIHEGVCAFTQQGCKYKHEMPFDEATQHSLGLFQGFPAWWRKRLEDIARPHPDRDPGRGEAAKMREGGVKERWPEGFGFHSGTRGPPAQTGLSRHGLTGRRQVGSGGLVQLGTHCTAEQTIIRQWLMGQWEHDQEHRGQQFFTSTTSKPFEPGDQMTGCFVLES</sequence>
<keyword evidence="1" id="KW-0862">Zinc</keyword>
<feature type="domain" description="C3H1-type" evidence="2">
    <location>
        <begin position="183"/>
        <end position="212"/>
    </location>
</feature>
<keyword evidence="1" id="KW-0479">Metal-binding</keyword>
<evidence type="ECO:0000313" key="3">
    <source>
        <dbReference type="EMBL" id="KOS20209.1"/>
    </source>
</evidence>
<dbReference type="EMBL" id="LGSR01000018">
    <property type="protein sequence ID" value="KOS20209.1"/>
    <property type="molecule type" value="Genomic_DNA"/>
</dbReference>
<organism evidence="3 4">
    <name type="scientific">Escovopsis weberi</name>
    <dbReference type="NCBI Taxonomy" id="150374"/>
    <lineage>
        <taxon>Eukaryota</taxon>
        <taxon>Fungi</taxon>
        <taxon>Dikarya</taxon>
        <taxon>Ascomycota</taxon>
        <taxon>Pezizomycotina</taxon>
        <taxon>Sordariomycetes</taxon>
        <taxon>Hypocreomycetidae</taxon>
        <taxon>Hypocreales</taxon>
        <taxon>Hypocreaceae</taxon>
        <taxon>Escovopsis</taxon>
    </lineage>
</organism>
<dbReference type="GO" id="GO:0008270">
    <property type="term" value="F:zinc ion binding"/>
    <property type="evidence" value="ECO:0007669"/>
    <property type="project" value="UniProtKB-KW"/>
</dbReference>
<proteinExistence type="predicted"/>
<accession>A0A0M9VUS4</accession>